<reference evidence="1 2" key="1">
    <citation type="submission" date="2015-02" db="EMBL/GenBank/DDBJ databases">
        <title>Genome Sequence of Jannaschia aquimarina DSM28248, a member of the Roseobacter clade.</title>
        <authorList>
            <person name="Voget S."/>
            <person name="Daniel R."/>
        </authorList>
    </citation>
    <scope>NUCLEOTIDE SEQUENCE [LARGE SCALE GENOMIC DNA]</scope>
    <source>
        <strain evidence="1 2">GSW-M26</strain>
    </source>
</reference>
<keyword evidence="2" id="KW-1185">Reference proteome</keyword>
<dbReference type="EMBL" id="JYFE01000032">
    <property type="protein sequence ID" value="KIT16495.1"/>
    <property type="molecule type" value="Genomic_DNA"/>
</dbReference>
<gene>
    <name evidence="1" type="ORF">jaqu_17230</name>
</gene>
<protein>
    <submittedName>
        <fullName evidence="1">Uncharacterized protein</fullName>
    </submittedName>
</protein>
<evidence type="ECO:0000313" key="2">
    <source>
        <dbReference type="Proteomes" id="UP000032232"/>
    </source>
</evidence>
<evidence type="ECO:0000313" key="1">
    <source>
        <dbReference type="EMBL" id="KIT16495.1"/>
    </source>
</evidence>
<name>A0A0D1EL61_9RHOB</name>
<comment type="caution">
    <text evidence="1">The sequence shown here is derived from an EMBL/GenBank/DDBJ whole genome shotgun (WGS) entry which is preliminary data.</text>
</comment>
<accession>A0A0D1EL61</accession>
<proteinExistence type="predicted"/>
<sequence>MPMMRGERHGVQPTLPSFAASAGSVQVTGDGKTECRCALGWWEVERAKAEDVLR</sequence>
<dbReference type="Proteomes" id="UP000032232">
    <property type="component" value="Unassembled WGS sequence"/>
</dbReference>
<dbReference type="AlphaFoldDB" id="A0A0D1EL61"/>
<organism evidence="1 2">
    <name type="scientific">Jannaschia aquimarina</name>
    <dbReference type="NCBI Taxonomy" id="935700"/>
    <lineage>
        <taxon>Bacteria</taxon>
        <taxon>Pseudomonadati</taxon>
        <taxon>Pseudomonadota</taxon>
        <taxon>Alphaproteobacteria</taxon>
        <taxon>Rhodobacterales</taxon>
        <taxon>Roseobacteraceae</taxon>
        <taxon>Jannaschia</taxon>
    </lineage>
</organism>